<dbReference type="EMBL" id="CAJNRD030001118">
    <property type="protein sequence ID" value="CAG5085383.1"/>
    <property type="molecule type" value="Genomic_DNA"/>
</dbReference>
<accession>A0A8J2H8Q7</accession>
<evidence type="ECO:0000256" key="1">
    <source>
        <dbReference type="SAM" id="Phobius"/>
    </source>
</evidence>
<comment type="caution">
    <text evidence="2">The sequence shown here is derived from an EMBL/GenBank/DDBJ whole genome shotgun (WGS) entry which is preliminary data.</text>
</comment>
<keyword evidence="3" id="KW-1185">Reference proteome</keyword>
<gene>
    <name evidence="2" type="ORF">HICCMSTLAB_LOCUS4360</name>
</gene>
<sequence length="197" mass="22539">MTQVINYVTQQNIYISLFCTISLIVLQEVVRNKQNMKTKVLCAVAIIAFSCVISTMSYRTAGTSTYDCFPGYMKIDFNRRTPLHEVTLSTNSFQTPGCSKKFMPGEPAVMEINFEKCTEGAENFKLNVGEYKPDLFRVKECNRKFRTDEPTIMEINFDKCTLGAKNFFINVDEFKPGEVDSLLYSLPVYCENLIPFN</sequence>
<organism evidence="2 3">
    <name type="scientific">Cotesia congregata</name>
    <name type="common">Parasitoid wasp</name>
    <name type="synonym">Apanteles congregatus</name>
    <dbReference type="NCBI Taxonomy" id="51543"/>
    <lineage>
        <taxon>Eukaryota</taxon>
        <taxon>Metazoa</taxon>
        <taxon>Ecdysozoa</taxon>
        <taxon>Arthropoda</taxon>
        <taxon>Hexapoda</taxon>
        <taxon>Insecta</taxon>
        <taxon>Pterygota</taxon>
        <taxon>Neoptera</taxon>
        <taxon>Endopterygota</taxon>
        <taxon>Hymenoptera</taxon>
        <taxon>Apocrita</taxon>
        <taxon>Ichneumonoidea</taxon>
        <taxon>Braconidae</taxon>
        <taxon>Microgastrinae</taxon>
        <taxon>Cotesia</taxon>
    </lineage>
</organism>
<dbReference type="OrthoDB" id="7684411at2759"/>
<dbReference type="Proteomes" id="UP000786811">
    <property type="component" value="Unassembled WGS sequence"/>
</dbReference>
<keyword evidence="1" id="KW-0472">Membrane</keyword>
<reference evidence="2" key="1">
    <citation type="submission" date="2021-04" db="EMBL/GenBank/DDBJ databases">
        <authorList>
            <person name="Chebbi M.A.C M."/>
        </authorList>
    </citation>
    <scope>NUCLEOTIDE SEQUENCE</scope>
</reference>
<proteinExistence type="predicted"/>
<protein>
    <submittedName>
        <fullName evidence="2">Uncharacterized protein</fullName>
    </submittedName>
</protein>
<evidence type="ECO:0000313" key="3">
    <source>
        <dbReference type="Proteomes" id="UP000786811"/>
    </source>
</evidence>
<name>A0A8J2H8Q7_COTCN</name>
<keyword evidence="1" id="KW-1133">Transmembrane helix</keyword>
<keyword evidence="1" id="KW-0812">Transmembrane</keyword>
<feature type="transmembrane region" description="Helical" evidence="1">
    <location>
        <begin position="41"/>
        <end position="58"/>
    </location>
</feature>
<dbReference type="AlphaFoldDB" id="A0A8J2H8Q7"/>
<evidence type="ECO:0000313" key="2">
    <source>
        <dbReference type="EMBL" id="CAG5085383.1"/>
    </source>
</evidence>
<feature type="transmembrane region" description="Helical" evidence="1">
    <location>
        <begin position="12"/>
        <end position="29"/>
    </location>
</feature>